<dbReference type="PANTHER" id="PTHR44591:SF3">
    <property type="entry name" value="RESPONSE REGULATORY DOMAIN-CONTAINING PROTEIN"/>
    <property type="match status" value="1"/>
</dbReference>
<feature type="modified residue" description="4-aspartylphosphate" evidence="2">
    <location>
        <position position="105"/>
    </location>
</feature>
<feature type="domain" description="Response regulatory" evidence="4">
    <location>
        <begin position="56"/>
        <end position="172"/>
    </location>
</feature>
<evidence type="ECO:0000259" key="4">
    <source>
        <dbReference type="PROSITE" id="PS50110"/>
    </source>
</evidence>
<dbReference type="EMBL" id="CP023344">
    <property type="protein sequence ID" value="ATC65677.1"/>
    <property type="molecule type" value="Genomic_DNA"/>
</dbReference>
<dbReference type="KEGG" id="vbh:CMV30_17945"/>
<dbReference type="InterPro" id="IPR050595">
    <property type="entry name" value="Bact_response_regulator"/>
</dbReference>
<evidence type="ECO:0000313" key="6">
    <source>
        <dbReference type="Proteomes" id="UP000217265"/>
    </source>
</evidence>
<keyword evidence="1 2" id="KW-0597">Phosphoprotein</keyword>
<dbReference type="GO" id="GO:0000160">
    <property type="term" value="P:phosphorelay signal transduction system"/>
    <property type="evidence" value="ECO:0007669"/>
    <property type="project" value="InterPro"/>
</dbReference>
<dbReference type="PANTHER" id="PTHR44591">
    <property type="entry name" value="STRESS RESPONSE REGULATOR PROTEIN 1"/>
    <property type="match status" value="1"/>
</dbReference>
<evidence type="ECO:0000313" key="5">
    <source>
        <dbReference type="EMBL" id="ATC65677.1"/>
    </source>
</evidence>
<dbReference type="AlphaFoldDB" id="A0A290QBP7"/>
<evidence type="ECO:0000256" key="1">
    <source>
        <dbReference type="ARBA" id="ARBA00022553"/>
    </source>
</evidence>
<proteinExistence type="predicted"/>
<feature type="compositionally biased region" description="Low complexity" evidence="3">
    <location>
        <begin position="7"/>
        <end position="24"/>
    </location>
</feature>
<dbReference type="InterPro" id="IPR001789">
    <property type="entry name" value="Sig_transdc_resp-reg_receiver"/>
</dbReference>
<feature type="region of interest" description="Disordered" evidence="3">
    <location>
        <begin position="1"/>
        <end position="24"/>
    </location>
</feature>
<dbReference type="PROSITE" id="PS50110">
    <property type="entry name" value="RESPONSE_REGULATORY"/>
    <property type="match status" value="1"/>
</dbReference>
<gene>
    <name evidence="5" type="ORF">CMV30_17945</name>
</gene>
<dbReference type="Pfam" id="PF00072">
    <property type="entry name" value="Response_reg"/>
    <property type="match status" value="1"/>
</dbReference>
<dbReference type="SUPFAM" id="SSF52172">
    <property type="entry name" value="CheY-like"/>
    <property type="match status" value="1"/>
</dbReference>
<protein>
    <recommendedName>
        <fullName evidence="4">Response regulatory domain-containing protein</fullName>
    </recommendedName>
</protein>
<dbReference type="Proteomes" id="UP000217265">
    <property type="component" value="Chromosome"/>
</dbReference>
<keyword evidence="6" id="KW-1185">Reference proteome</keyword>
<evidence type="ECO:0000256" key="3">
    <source>
        <dbReference type="SAM" id="MobiDB-lite"/>
    </source>
</evidence>
<name>A0A290QBP7_9BACT</name>
<organism evidence="5 6">
    <name type="scientific">Nibricoccus aquaticus</name>
    <dbReference type="NCBI Taxonomy" id="2576891"/>
    <lineage>
        <taxon>Bacteria</taxon>
        <taxon>Pseudomonadati</taxon>
        <taxon>Verrucomicrobiota</taxon>
        <taxon>Opitutia</taxon>
        <taxon>Opitutales</taxon>
        <taxon>Opitutaceae</taxon>
        <taxon>Nibricoccus</taxon>
    </lineage>
</organism>
<dbReference type="InterPro" id="IPR011006">
    <property type="entry name" value="CheY-like_superfamily"/>
</dbReference>
<accession>A0A290QBP7</accession>
<dbReference type="Gene3D" id="3.40.50.2300">
    <property type="match status" value="1"/>
</dbReference>
<reference evidence="5 6" key="1">
    <citation type="submission" date="2017-09" db="EMBL/GenBank/DDBJ databases">
        <title>Complete genome sequence of Verrucomicrobial strain HZ-65, isolated from freshwater.</title>
        <authorList>
            <person name="Choi A."/>
        </authorList>
    </citation>
    <scope>NUCLEOTIDE SEQUENCE [LARGE SCALE GENOMIC DNA]</scope>
    <source>
        <strain evidence="5 6">HZ-65</strain>
    </source>
</reference>
<dbReference type="OrthoDB" id="9790669at2"/>
<sequence>MPPPPTSSSAPPRSTRTTPAPVAAAPAADHASLFRSAALFSSILKTKPAPSAKSPLILAVDDSKGLRSFVQKTLRPFACDVHEATNGFNAFFAIERARPDLILLDVNMPIMDGVETLRRIKSTTELQAIPVIMLPSPADHAVFDTLTALKADGLLVKPFNETALLEKIRTVLDLKPT</sequence>
<evidence type="ECO:0000256" key="2">
    <source>
        <dbReference type="PROSITE-ProRule" id="PRU00169"/>
    </source>
</evidence>
<dbReference type="SMART" id="SM00448">
    <property type="entry name" value="REC"/>
    <property type="match status" value="1"/>
</dbReference>